<reference evidence="2 3" key="1">
    <citation type="submission" date="2019-02" db="EMBL/GenBank/DDBJ databases">
        <title>Deep-cultivation of Planctomycetes and their phenomic and genomic characterization uncovers novel biology.</title>
        <authorList>
            <person name="Wiegand S."/>
            <person name="Jogler M."/>
            <person name="Boedeker C."/>
            <person name="Pinto D."/>
            <person name="Vollmers J."/>
            <person name="Rivas-Marin E."/>
            <person name="Kohn T."/>
            <person name="Peeters S.H."/>
            <person name="Heuer A."/>
            <person name="Rast P."/>
            <person name="Oberbeckmann S."/>
            <person name="Bunk B."/>
            <person name="Jeske O."/>
            <person name="Meyerdierks A."/>
            <person name="Storesund J.E."/>
            <person name="Kallscheuer N."/>
            <person name="Luecker S."/>
            <person name="Lage O.M."/>
            <person name="Pohl T."/>
            <person name="Merkel B.J."/>
            <person name="Hornburger P."/>
            <person name="Mueller R.-W."/>
            <person name="Bruemmer F."/>
            <person name="Labrenz M."/>
            <person name="Spormann A.M."/>
            <person name="Op den Camp H."/>
            <person name="Overmann J."/>
            <person name="Amann R."/>
            <person name="Jetten M.S.M."/>
            <person name="Mascher T."/>
            <person name="Medema M.H."/>
            <person name="Devos D.P."/>
            <person name="Kaster A.-K."/>
            <person name="Ovreas L."/>
            <person name="Rohde M."/>
            <person name="Galperin M.Y."/>
            <person name="Jogler C."/>
        </authorList>
    </citation>
    <scope>NUCLEOTIDE SEQUENCE [LARGE SCALE GENOMIC DNA]</scope>
    <source>
        <strain evidence="2 3">Pan216</strain>
    </source>
</reference>
<dbReference type="KEGG" id="knv:Pan216_50580"/>
<keyword evidence="3" id="KW-1185">Reference proteome</keyword>
<gene>
    <name evidence="2" type="primary">rpfG_5</name>
    <name evidence="2" type="ORF">Pan216_50580</name>
</gene>
<dbReference type="CDD" id="cd00077">
    <property type="entry name" value="HDc"/>
    <property type="match status" value="1"/>
</dbReference>
<dbReference type="AlphaFoldDB" id="A0A518BB18"/>
<keyword evidence="2" id="KW-0378">Hydrolase</keyword>
<dbReference type="EC" id="3.1.4.52" evidence="2"/>
<proteinExistence type="predicted"/>
<evidence type="ECO:0000313" key="2">
    <source>
        <dbReference type="EMBL" id="QDU64169.1"/>
    </source>
</evidence>
<dbReference type="SMART" id="SM00471">
    <property type="entry name" value="HDc"/>
    <property type="match status" value="1"/>
</dbReference>
<name>A0A518BB18_9BACT</name>
<dbReference type="PROSITE" id="PS51832">
    <property type="entry name" value="HD_GYP"/>
    <property type="match status" value="1"/>
</dbReference>
<dbReference type="EMBL" id="CP036279">
    <property type="protein sequence ID" value="QDU64169.1"/>
    <property type="molecule type" value="Genomic_DNA"/>
</dbReference>
<dbReference type="InterPro" id="IPR037522">
    <property type="entry name" value="HD_GYP_dom"/>
</dbReference>
<dbReference type="Proteomes" id="UP000317093">
    <property type="component" value="Chromosome"/>
</dbReference>
<dbReference type="InterPro" id="IPR003607">
    <property type="entry name" value="HD/PDEase_dom"/>
</dbReference>
<sequence>MASSGELQARIDQLRHRLRSWEERQQNESAGESIEDRLLEIRRRIEERQSESSAARRQRDARIDDAERVLEDSGAASPWPSEVLGRRRRRVLEGLNDRLCLLSRIAERQKEFGPAPPEQDRIHRHALRLAEMAGRALRGAEPETLETVLHDAEAIDQQLRQTCSELLEWSETELARQRQVEQIEAFHSAVVAGENPSVEPLRNLVTSIINDVEECQTAMPRFVPSKSTDRMVAEHSVNVARVVAFLAWNDSLWQPHRESIVMAALLQDVGMRRVPTEWLLQEGTLSSPQRVEIDRHPLVAAAFLAKLEGIDEEVVRAVLGHHERCDGTGYPHGKRAAELTQPALLLAVADDFVGRCALRPYRPRRTVRQAIAEVLAEAEAGRLDVAWTRKLLNLSLYPVGTLVELSNGAIAEVVATQEASEDPALAVKPVVRLRIDRSGKPVHLPRYWNLAVRGECRIVRELTPLEASEVLAAA</sequence>
<organism evidence="2 3">
    <name type="scientific">Kolteria novifilia</name>
    <dbReference type="NCBI Taxonomy" id="2527975"/>
    <lineage>
        <taxon>Bacteria</taxon>
        <taxon>Pseudomonadati</taxon>
        <taxon>Planctomycetota</taxon>
        <taxon>Planctomycetia</taxon>
        <taxon>Kolteriales</taxon>
        <taxon>Kolteriaceae</taxon>
        <taxon>Kolteria</taxon>
    </lineage>
</organism>
<protein>
    <submittedName>
        <fullName evidence="2">Cyclic di-GMP phosphodiesterase response regulator RpfG</fullName>
        <ecNumber evidence="2">3.1.4.52</ecNumber>
    </submittedName>
</protein>
<dbReference type="PANTHER" id="PTHR43155:SF2">
    <property type="entry name" value="CYCLIC DI-GMP PHOSPHODIESTERASE PA4108"/>
    <property type="match status" value="1"/>
</dbReference>
<evidence type="ECO:0000259" key="1">
    <source>
        <dbReference type="PROSITE" id="PS51832"/>
    </source>
</evidence>
<feature type="domain" description="HD-GYP" evidence="1">
    <location>
        <begin position="210"/>
        <end position="407"/>
    </location>
</feature>
<accession>A0A518BB18</accession>
<dbReference type="Gene3D" id="1.10.3210.10">
    <property type="entry name" value="Hypothetical protein af1432"/>
    <property type="match status" value="1"/>
</dbReference>
<dbReference type="OrthoDB" id="9759601at2"/>
<dbReference type="PANTHER" id="PTHR43155">
    <property type="entry name" value="CYCLIC DI-GMP PHOSPHODIESTERASE PA4108-RELATED"/>
    <property type="match status" value="1"/>
</dbReference>
<dbReference type="RefSeq" id="WP_145262181.1">
    <property type="nucleotide sequence ID" value="NZ_CP036279.1"/>
</dbReference>
<dbReference type="SUPFAM" id="SSF109604">
    <property type="entry name" value="HD-domain/PDEase-like"/>
    <property type="match status" value="1"/>
</dbReference>
<evidence type="ECO:0000313" key="3">
    <source>
        <dbReference type="Proteomes" id="UP000317093"/>
    </source>
</evidence>
<dbReference type="Pfam" id="PF13487">
    <property type="entry name" value="HD_5"/>
    <property type="match status" value="1"/>
</dbReference>
<dbReference type="GO" id="GO:0071111">
    <property type="term" value="F:cyclic-guanylate-specific phosphodiesterase activity"/>
    <property type="evidence" value="ECO:0007669"/>
    <property type="project" value="UniProtKB-EC"/>
</dbReference>